<dbReference type="AlphaFoldDB" id="A0A191ZYK1"/>
<dbReference type="Proteomes" id="UP000078572">
    <property type="component" value="Chromosome 1"/>
</dbReference>
<evidence type="ECO:0000256" key="2">
    <source>
        <dbReference type="ARBA" id="ARBA00011233"/>
    </source>
</evidence>
<evidence type="ECO:0000256" key="3">
    <source>
        <dbReference type="ARBA" id="ARBA00022448"/>
    </source>
</evidence>
<comment type="subunit">
    <text evidence="2">Homotrimer.</text>
</comment>
<keyword evidence="8" id="KW-0626">Porin</keyword>
<dbReference type="PANTHER" id="PTHR34501">
    <property type="entry name" value="PROTEIN YDDL-RELATED"/>
    <property type="match status" value="1"/>
</dbReference>
<dbReference type="InterPro" id="IPR002299">
    <property type="entry name" value="Porin_Neis"/>
</dbReference>
<evidence type="ECO:0000256" key="8">
    <source>
        <dbReference type="ARBA" id="ARBA00023114"/>
    </source>
</evidence>
<reference evidence="12" key="1">
    <citation type="submission" date="2016-06" db="EMBL/GenBank/DDBJ databases">
        <authorList>
            <person name="Xu Y."/>
            <person name="Nagy A."/>
            <person name="Yan X."/>
            <person name="Kim S.W."/>
            <person name="Haley B."/>
            <person name="Liu N.T."/>
            <person name="Nou X."/>
        </authorList>
    </citation>
    <scope>NUCLEOTIDE SEQUENCE [LARGE SCALE GENOMIC DNA]</scope>
    <source>
        <strain evidence="12">ATCC 49129</strain>
    </source>
</reference>
<dbReference type="GeneID" id="61526788"/>
<keyword evidence="5" id="KW-0812">Transmembrane</keyword>
<dbReference type="Pfam" id="PF13609">
    <property type="entry name" value="Porin_4"/>
    <property type="match status" value="1"/>
</dbReference>
<keyword evidence="9" id="KW-0472">Membrane</keyword>
<evidence type="ECO:0000313" key="11">
    <source>
        <dbReference type="EMBL" id="ANJ73204.1"/>
    </source>
</evidence>
<evidence type="ECO:0000256" key="9">
    <source>
        <dbReference type="ARBA" id="ARBA00023136"/>
    </source>
</evidence>
<dbReference type="PANTHER" id="PTHR34501:SF9">
    <property type="entry name" value="MAJOR OUTER MEMBRANE PROTEIN P.IA"/>
    <property type="match status" value="1"/>
</dbReference>
<protein>
    <submittedName>
        <fullName evidence="11">Uncharacterized protein</fullName>
    </submittedName>
</protein>
<keyword evidence="6" id="KW-0732">Signal</keyword>
<evidence type="ECO:0000256" key="6">
    <source>
        <dbReference type="ARBA" id="ARBA00022729"/>
    </source>
</evidence>
<dbReference type="GO" id="GO:0046930">
    <property type="term" value="C:pore complex"/>
    <property type="evidence" value="ECO:0007669"/>
    <property type="project" value="UniProtKB-KW"/>
</dbReference>
<gene>
    <name evidence="11" type="ORF">A9Y76_12275</name>
</gene>
<sequence>MKKAFLAMTAIAAACGASGALAQTASGVTLYGLADIGIEAINHVPGNSAGGNTAVRMNAGNLSGSRWGLRGTEDLGNGLKAIFTLESGFDLDTGMSAQGGRLFGRQAYAGLQGDFGAVTLGRQQTALYDLFGAYDPMGANPRYSLAAVDSAFNGRADNAIKYTGKFGGLTAIGFYSFGRDNNGEVPGAPKVARNYGLGFAYAAGNLSIGTAYDQYQGATVALQDRSAKRAAIGASYAFGDAKVFGGFRWLRDDGTASATATITRTNVYWLGGQYRVMPALVLTGAAYYTDNRNSSADPWLFVLSADYSFSKRTDVYLNIGYAKNKNGSTQGLSGSGSTFVAAGENQTGATIGLRHRF</sequence>
<dbReference type="SUPFAM" id="SSF56935">
    <property type="entry name" value="Porins"/>
    <property type="match status" value="1"/>
</dbReference>
<evidence type="ECO:0000256" key="1">
    <source>
        <dbReference type="ARBA" id="ARBA00004571"/>
    </source>
</evidence>
<dbReference type="EMBL" id="CP016022">
    <property type="protein sequence ID" value="ANJ73204.1"/>
    <property type="molecule type" value="Genomic_DNA"/>
</dbReference>
<keyword evidence="10" id="KW-0998">Cell outer membrane</keyword>
<dbReference type="PRINTS" id="PR00182">
    <property type="entry name" value="ECOLNEIPORIN"/>
</dbReference>
<accession>A0A191ZYK1</accession>
<keyword evidence="12" id="KW-1185">Reference proteome</keyword>
<name>A0A191ZYK1_9RALS</name>
<dbReference type="STRING" id="190721.ACS15_2540"/>
<evidence type="ECO:0000256" key="10">
    <source>
        <dbReference type="ARBA" id="ARBA00023237"/>
    </source>
</evidence>
<dbReference type="GO" id="GO:0009279">
    <property type="term" value="C:cell outer membrane"/>
    <property type="evidence" value="ECO:0007669"/>
    <property type="project" value="UniProtKB-SubCell"/>
</dbReference>
<dbReference type="Gene3D" id="2.40.160.10">
    <property type="entry name" value="Porin"/>
    <property type="match status" value="1"/>
</dbReference>
<dbReference type="PRINTS" id="PR00184">
    <property type="entry name" value="NEISSPPORIN"/>
</dbReference>
<keyword evidence="7" id="KW-0406">Ion transport</keyword>
<comment type="subcellular location">
    <subcellularLocation>
        <location evidence="1">Cell outer membrane</location>
        <topology evidence="1">Multi-pass membrane protein</topology>
    </subcellularLocation>
</comment>
<evidence type="ECO:0000313" key="12">
    <source>
        <dbReference type="Proteomes" id="UP000078572"/>
    </source>
</evidence>
<dbReference type="InterPro" id="IPR023614">
    <property type="entry name" value="Porin_dom_sf"/>
</dbReference>
<dbReference type="CDD" id="cd00342">
    <property type="entry name" value="gram_neg_porins"/>
    <property type="match status" value="1"/>
</dbReference>
<dbReference type="InterPro" id="IPR001702">
    <property type="entry name" value="Porin_Gram-ve"/>
</dbReference>
<keyword evidence="3" id="KW-0813">Transport</keyword>
<keyword evidence="4" id="KW-1134">Transmembrane beta strand</keyword>
<dbReference type="InterPro" id="IPR033900">
    <property type="entry name" value="Gram_neg_porin_domain"/>
</dbReference>
<evidence type="ECO:0000256" key="4">
    <source>
        <dbReference type="ARBA" id="ARBA00022452"/>
    </source>
</evidence>
<dbReference type="PROSITE" id="PS51257">
    <property type="entry name" value="PROKAR_LIPOPROTEIN"/>
    <property type="match status" value="1"/>
</dbReference>
<evidence type="ECO:0000256" key="5">
    <source>
        <dbReference type="ARBA" id="ARBA00022692"/>
    </source>
</evidence>
<dbReference type="GO" id="GO:0015288">
    <property type="term" value="F:porin activity"/>
    <property type="evidence" value="ECO:0007669"/>
    <property type="project" value="UniProtKB-KW"/>
</dbReference>
<proteinExistence type="predicted"/>
<organism evidence="11 12">
    <name type="scientific">Ralstonia insidiosa</name>
    <dbReference type="NCBI Taxonomy" id="190721"/>
    <lineage>
        <taxon>Bacteria</taxon>
        <taxon>Pseudomonadati</taxon>
        <taxon>Pseudomonadota</taxon>
        <taxon>Betaproteobacteria</taxon>
        <taxon>Burkholderiales</taxon>
        <taxon>Burkholderiaceae</taxon>
        <taxon>Ralstonia</taxon>
    </lineage>
</organism>
<dbReference type="RefSeq" id="WP_064804436.1">
    <property type="nucleotide sequence ID" value="NZ_CP016022.1"/>
</dbReference>
<dbReference type="GO" id="GO:0034220">
    <property type="term" value="P:monoatomic ion transmembrane transport"/>
    <property type="evidence" value="ECO:0007669"/>
    <property type="project" value="InterPro"/>
</dbReference>
<dbReference type="OrthoDB" id="8952625at2"/>
<dbReference type="InterPro" id="IPR050298">
    <property type="entry name" value="Gram-neg_bact_OMP"/>
</dbReference>
<evidence type="ECO:0000256" key="7">
    <source>
        <dbReference type="ARBA" id="ARBA00023065"/>
    </source>
</evidence>